<evidence type="ECO:0000259" key="8">
    <source>
        <dbReference type="Pfam" id="PF00924"/>
    </source>
</evidence>
<reference evidence="12" key="1">
    <citation type="journal article" date="2013" name="Stand. Genomic Sci.">
        <title>Complete genome sequence of the halophilic bacterium Spirochaeta africana type strain (Z-7692(T)) from the alkaline Lake Magadi in the East African Rift.</title>
        <authorList>
            <person name="Liolos K."/>
            <person name="Abt B."/>
            <person name="Scheuner C."/>
            <person name="Teshima H."/>
            <person name="Held B."/>
            <person name="Lapidus A."/>
            <person name="Nolan M."/>
            <person name="Lucas S."/>
            <person name="Deshpande S."/>
            <person name="Cheng J.F."/>
            <person name="Tapia R."/>
            <person name="Goodwin L.A."/>
            <person name="Pitluck S."/>
            <person name="Pagani I."/>
            <person name="Ivanova N."/>
            <person name="Mavromatis K."/>
            <person name="Mikhailova N."/>
            <person name="Huntemann M."/>
            <person name="Pati A."/>
            <person name="Chen A."/>
            <person name="Palaniappan K."/>
            <person name="Land M."/>
            <person name="Rohde M."/>
            <person name="Tindall B.J."/>
            <person name="Detter J.C."/>
            <person name="Goker M."/>
            <person name="Bristow J."/>
            <person name="Eisen J.A."/>
            <person name="Markowitz V."/>
            <person name="Hugenholtz P."/>
            <person name="Woyke T."/>
            <person name="Klenk H.P."/>
            <person name="Kyrpides N.C."/>
        </authorList>
    </citation>
    <scope>NUCLEOTIDE SEQUENCE</scope>
    <source>
        <strain evidence="12">ATCC 700263 / DSM 8902 / Z-7692</strain>
    </source>
</reference>
<keyword evidence="12" id="KW-1185">Reference proteome</keyword>
<evidence type="ECO:0000256" key="4">
    <source>
        <dbReference type="ARBA" id="ARBA00022692"/>
    </source>
</evidence>
<dbReference type="InterPro" id="IPR010920">
    <property type="entry name" value="LSM_dom_sf"/>
</dbReference>
<comment type="similarity">
    <text evidence="2">Belongs to the MscS (TC 1.A.23) family.</text>
</comment>
<dbReference type="KEGG" id="sfc:Spiaf_2698"/>
<dbReference type="SUPFAM" id="SSF82689">
    <property type="entry name" value="Mechanosensitive channel protein MscS (YggB), C-terminal domain"/>
    <property type="match status" value="1"/>
</dbReference>
<dbReference type="STRING" id="889378.Spiaf_2698"/>
<comment type="subcellular location">
    <subcellularLocation>
        <location evidence="1">Cell membrane</location>
        <topology evidence="1">Multi-pass membrane protein</topology>
    </subcellularLocation>
</comment>
<dbReference type="SUPFAM" id="SSF82861">
    <property type="entry name" value="Mechanosensitive channel protein MscS (YggB), transmembrane region"/>
    <property type="match status" value="1"/>
</dbReference>
<dbReference type="PATRIC" id="fig|889378.3.peg.2671"/>
<evidence type="ECO:0000256" key="2">
    <source>
        <dbReference type="ARBA" id="ARBA00008017"/>
    </source>
</evidence>
<dbReference type="eggNOG" id="COG0668">
    <property type="taxonomic scope" value="Bacteria"/>
</dbReference>
<keyword evidence="6 7" id="KW-0472">Membrane</keyword>
<dbReference type="HOGENOM" id="CLU_037945_8_2_12"/>
<evidence type="ECO:0000256" key="5">
    <source>
        <dbReference type="ARBA" id="ARBA00022989"/>
    </source>
</evidence>
<dbReference type="PANTHER" id="PTHR30460">
    <property type="entry name" value="MODERATE CONDUCTANCE MECHANOSENSITIVE CHANNEL YBIO"/>
    <property type="match status" value="1"/>
</dbReference>
<dbReference type="InterPro" id="IPR049278">
    <property type="entry name" value="MS_channel_C"/>
</dbReference>
<evidence type="ECO:0000256" key="3">
    <source>
        <dbReference type="ARBA" id="ARBA00022475"/>
    </source>
</evidence>
<feature type="domain" description="Mechanosensitive ion channel MscS C-terminal" evidence="9">
    <location>
        <begin position="193"/>
        <end position="281"/>
    </location>
</feature>
<keyword evidence="4 7" id="KW-0812">Transmembrane</keyword>
<evidence type="ECO:0000259" key="10">
    <source>
        <dbReference type="Pfam" id="PF21088"/>
    </source>
</evidence>
<evidence type="ECO:0000256" key="7">
    <source>
        <dbReference type="SAM" id="Phobius"/>
    </source>
</evidence>
<dbReference type="Pfam" id="PF00924">
    <property type="entry name" value="MS_channel_2nd"/>
    <property type="match status" value="1"/>
</dbReference>
<dbReference type="InterPro" id="IPR045276">
    <property type="entry name" value="YbiO_bact"/>
</dbReference>
<dbReference type="OrthoDB" id="9809206at2"/>
<dbReference type="Gene3D" id="1.10.287.1260">
    <property type="match status" value="1"/>
</dbReference>
<dbReference type="Proteomes" id="UP000007383">
    <property type="component" value="Chromosome"/>
</dbReference>
<dbReference type="InterPro" id="IPR023408">
    <property type="entry name" value="MscS_beta-dom_sf"/>
</dbReference>
<evidence type="ECO:0000313" key="11">
    <source>
        <dbReference type="EMBL" id="AFG38723.1"/>
    </source>
</evidence>
<feature type="transmembrane region" description="Helical" evidence="7">
    <location>
        <begin position="103"/>
        <end position="125"/>
    </location>
</feature>
<dbReference type="InterPro" id="IPR011014">
    <property type="entry name" value="MscS_channel_TM-2"/>
</dbReference>
<dbReference type="Pfam" id="PF21082">
    <property type="entry name" value="MS_channel_3rd"/>
    <property type="match status" value="1"/>
</dbReference>
<proteinExistence type="inferred from homology"/>
<sequence>METVFQIEFWSDLLNQAADWAFSELPAILVILAFFLIVLRIVAGIFRKSQAVLLHKAEKSPAVDTVEAGKRITTLIGIARGVVKLLLWFVVILMLLQRFGVNIAPILASAGILGLAVGFGAQELVRDVISGFFMLLENQIRAGDVAIINGTGGVVEKIELRTTTLRDSAGVVHVFQNGKIGSLSNMTKEWSAIVLDIGVAYKENTSRVMNVMQQVGDELQADPDFAEKIIAPMEVMGVDAFDDSAIIIRGRIKTRPIMQWSVGREYRKRLKETFDREGIEIPFPHRTVFLHTEQEPLS</sequence>
<feature type="domain" description="Mechanosensitive ion channel MscS" evidence="8">
    <location>
        <begin position="124"/>
        <end position="187"/>
    </location>
</feature>
<gene>
    <name evidence="11" type="ordered locus">Spiaf_2698</name>
</gene>
<evidence type="ECO:0000313" key="12">
    <source>
        <dbReference type="Proteomes" id="UP000007383"/>
    </source>
</evidence>
<dbReference type="SUPFAM" id="SSF50182">
    <property type="entry name" value="Sm-like ribonucleoproteins"/>
    <property type="match status" value="1"/>
</dbReference>
<protein>
    <submittedName>
        <fullName evidence="11">Small-conductance mechanosensitive channel</fullName>
    </submittedName>
</protein>
<dbReference type="Gene3D" id="3.30.70.100">
    <property type="match status" value="1"/>
</dbReference>
<keyword evidence="3" id="KW-1003">Cell membrane</keyword>
<dbReference type="InterPro" id="IPR049142">
    <property type="entry name" value="MS_channel_1st"/>
</dbReference>
<accession>H9UMI0</accession>
<evidence type="ECO:0000256" key="6">
    <source>
        <dbReference type="ARBA" id="ARBA00023136"/>
    </source>
</evidence>
<feature type="transmembrane region" description="Helical" evidence="7">
    <location>
        <begin position="20"/>
        <end position="46"/>
    </location>
</feature>
<organism evidence="11 12">
    <name type="scientific">Spirochaeta africana (strain ATCC 700263 / DSM 8902 / Z-7692)</name>
    <dbReference type="NCBI Taxonomy" id="889378"/>
    <lineage>
        <taxon>Bacteria</taxon>
        <taxon>Pseudomonadati</taxon>
        <taxon>Spirochaetota</taxon>
        <taxon>Spirochaetia</taxon>
        <taxon>Spirochaetales</taxon>
        <taxon>Spirochaetaceae</taxon>
        <taxon>Spirochaeta</taxon>
    </lineage>
</organism>
<dbReference type="GO" id="GO:0008381">
    <property type="term" value="F:mechanosensitive monoatomic ion channel activity"/>
    <property type="evidence" value="ECO:0007669"/>
    <property type="project" value="InterPro"/>
</dbReference>
<dbReference type="AlphaFoldDB" id="H9UMI0"/>
<dbReference type="Gene3D" id="2.30.30.60">
    <property type="match status" value="1"/>
</dbReference>
<evidence type="ECO:0000259" key="9">
    <source>
        <dbReference type="Pfam" id="PF21082"/>
    </source>
</evidence>
<dbReference type="Pfam" id="PF21088">
    <property type="entry name" value="MS_channel_1st"/>
    <property type="match status" value="1"/>
</dbReference>
<dbReference type="GO" id="GO:0005886">
    <property type="term" value="C:plasma membrane"/>
    <property type="evidence" value="ECO:0007669"/>
    <property type="project" value="UniProtKB-SubCell"/>
</dbReference>
<keyword evidence="5 7" id="KW-1133">Transmembrane helix</keyword>
<dbReference type="InterPro" id="IPR011066">
    <property type="entry name" value="MscS_channel_C_sf"/>
</dbReference>
<feature type="transmembrane region" description="Helical" evidence="7">
    <location>
        <begin position="78"/>
        <end position="97"/>
    </location>
</feature>
<name>H9UMI0_SPIAZ</name>
<evidence type="ECO:0000256" key="1">
    <source>
        <dbReference type="ARBA" id="ARBA00004651"/>
    </source>
</evidence>
<dbReference type="EMBL" id="CP003282">
    <property type="protein sequence ID" value="AFG38723.1"/>
    <property type="molecule type" value="Genomic_DNA"/>
</dbReference>
<dbReference type="RefSeq" id="WP_014456705.1">
    <property type="nucleotide sequence ID" value="NC_017098.1"/>
</dbReference>
<dbReference type="InterPro" id="IPR006685">
    <property type="entry name" value="MscS_channel_2nd"/>
</dbReference>
<dbReference type="PANTHER" id="PTHR30460:SF0">
    <property type="entry name" value="MODERATE CONDUCTANCE MECHANOSENSITIVE CHANNEL YBIO"/>
    <property type="match status" value="1"/>
</dbReference>
<feature type="domain" description="Mechanosensitive ion channel transmembrane helices 2/3" evidence="10">
    <location>
        <begin position="82"/>
        <end position="122"/>
    </location>
</feature>